<dbReference type="Proteomes" id="UP000053029">
    <property type="component" value="Unassembled WGS sequence"/>
</dbReference>
<protein>
    <submittedName>
        <fullName evidence="2">Uncharacterized protein</fullName>
    </submittedName>
</protein>
<evidence type="ECO:0000256" key="1">
    <source>
        <dbReference type="SAM" id="MobiDB-lite"/>
    </source>
</evidence>
<gene>
    <name evidence="2" type="ORF">Z517_03248</name>
</gene>
<keyword evidence="3" id="KW-1185">Reference proteome</keyword>
<feature type="region of interest" description="Disordered" evidence="1">
    <location>
        <begin position="103"/>
        <end position="155"/>
    </location>
</feature>
<dbReference type="OrthoDB" id="4157279at2759"/>
<proteinExistence type="predicted"/>
<name>A0A0D2FBN2_9EURO</name>
<feature type="region of interest" description="Disordered" evidence="1">
    <location>
        <begin position="165"/>
        <end position="184"/>
    </location>
</feature>
<evidence type="ECO:0000313" key="3">
    <source>
        <dbReference type="Proteomes" id="UP000053029"/>
    </source>
</evidence>
<dbReference type="AlphaFoldDB" id="A0A0D2FBN2"/>
<dbReference type="EMBL" id="KN846970">
    <property type="protein sequence ID" value="KIW84002.1"/>
    <property type="molecule type" value="Genomic_DNA"/>
</dbReference>
<organism evidence="2 3">
    <name type="scientific">Fonsecaea pedrosoi CBS 271.37</name>
    <dbReference type="NCBI Taxonomy" id="1442368"/>
    <lineage>
        <taxon>Eukaryota</taxon>
        <taxon>Fungi</taxon>
        <taxon>Dikarya</taxon>
        <taxon>Ascomycota</taxon>
        <taxon>Pezizomycotina</taxon>
        <taxon>Eurotiomycetes</taxon>
        <taxon>Chaetothyriomycetidae</taxon>
        <taxon>Chaetothyriales</taxon>
        <taxon>Herpotrichiellaceae</taxon>
        <taxon>Fonsecaea</taxon>
    </lineage>
</organism>
<dbReference type="VEuPathDB" id="FungiDB:Z517_03248"/>
<sequence length="358" mass="39687">MSAPRQSSPLSADVEIPCSIVAALRDTCDIKAQGAASDKVLRMDTIQEEWPEAEDDIHCLPCLHAAGEATQTDDGTSPVDQSAAVPEYVLKIREAIKLQGQRLQKTPFESEQPEKHESGGEKLNSHTKISSKRKRTSLLSSATERGRNVVSEVKSRSKRLSTVLTMQPKHDSASAEVTSEQQKRRPLPLVVEEVERPSVLTSQPRRISAIFSPMRTKLPEQDKEKPKIKSKTRSPIYRVAGENNSTTQNAESIKKPYADNVEYMDSNSDDDGEDVGLLSLRRSGSSQSHSFDASHFYTPMVPAGSRWGREYRIGKTRFSHVIDSAKKLASRSARGVRHNVGDTLKARGRGRGWSKLKI</sequence>
<feature type="compositionally biased region" description="Basic and acidic residues" evidence="1">
    <location>
        <begin position="112"/>
        <end position="124"/>
    </location>
</feature>
<dbReference type="RefSeq" id="XP_013287810.1">
    <property type="nucleotide sequence ID" value="XM_013432356.1"/>
</dbReference>
<reference evidence="2 3" key="1">
    <citation type="submission" date="2015-01" db="EMBL/GenBank/DDBJ databases">
        <title>The Genome Sequence of Fonsecaea pedrosoi CBS 271.37.</title>
        <authorList>
            <consortium name="The Broad Institute Genomics Platform"/>
            <person name="Cuomo C."/>
            <person name="de Hoog S."/>
            <person name="Gorbushina A."/>
            <person name="Stielow B."/>
            <person name="Teixiera M."/>
            <person name="Abouelleil A."/>
            <person name="Chapman S.B."/>
            <person name="Priest M."/>
            <person name="Young S.K."/>
            <person name="Wortman J."/>
            <person name="Nusbaum C."/>
            <person name="Birren B."/>
        </authorList>
    </citation>
    <scope>NUCLEOTIDE SEQUENCE [LARGE SCALE GENOMIC DNA]</scope>
    <source>
        <strain evidence="2 3">CBS 271.37</strain>
    </source>
</reference>
<dbReference type="GeneID" id="25302738"/>
<evidence type="ECO:0000313" key="2">
    <source>
        <dbReference type="EMBL" id="KIW84002.1"/>
    </source>
</evidence>
<accession>A0A0D2FBN2</accession>
<dbReference type="HOGENOM" id="CLU_773955_0_0_1"/>